<dbReference type="AlphaFoldDB" id="A0A0H1BN56"/>
<comment type="caution">
    <text evidence="1">The sequence shown here is derived from an EMBL/GenBank/DDBJ whole genome shotgun (WGS) entry which is preliminary data.</text>
</comment>
<keyword evidence="2" id="KW-1185">Reference proteome</keyword>
<sequence>MRLKGCVCNGRMKWRTSNNWLMPRNWCLLLQDSRMSWPRSTQKRTIKLQVFSRRLNACVGRQQRQL</sequence>
<dbReference type="Proteomes" id="UP000053573">
    <property type="component" value="Unassembled WGS sequence"/>
</dbReference>
<proteinExistence type="predicted"/>
<protein>
    <submittedName>
        <fullName evidence="1">Uncharacterized protein</fullName>
    </submittedName>
</protein>
<gene>
    <name evidence="1" type="ORF">EMPG_12082</name>
</gene>
<evidence type="ECO:0000313" key="1">
    <source>
        <dbReference type="EMBL" id="KLJ12959.1"/>
    </source>
</evidence>
<dbReference type="EMBL" id="LDEV01000590">
    <property type="protein sequence ID" value="KLJ12959.1"/>
    <property type="molecule type" value="Genomic_DNA"/>
</dbReference>
<evidence type="ECO:0000313" key="2">
    <source>
        <dbReference type="Proteomes" id="UP000053573"/>
    </source>
</evidence>
<accession>A0A0H1BN56</accession>
<reference evidence="2" key="1">
    <citation type="journal article" date="2015" name="PLoS Genet.">
        <title>The dynamic genome and transcriptome of the human fungal pathogen Blastomyces and close relative Emmonsia.</title>
        <authorList>
            <person name="Munoz J.F."/>
            <person name="Gauthier G.M."/>
            <person name="Desjardins C.A."/>
            <person name="Gallo J.E."/>
            <person name="Holder J."/>
            <person name="Sullivan T.D."/>
            <person name="Marty A.J."/>
            <person name="Carmen J.C."/>
            <person name="Chen Z."/>
            <person name="Ding L."/>
            <person name="Gujja S."/>
            <person name="Magrini V."/>
            <person name="Misas E."/>
            <person name="Mitreva M."/>
            <person name="Priest M."/>
            <person name="Saif S."/>
            <person name="Whiston E.A."/>
            <person name="Young S."/>
            <person name="Zeng Q."/>
            <person name="Goldman W.E."/>
            <person name="Mardis E.R."/>
            <person name="Taylor J.W."/>
            <person name="McEwen J.G."/>
            <person name="Clay O.K."/>
            <person name="Klein B.S."/>
            <person name="Cuomo C.A."/>
        </authorList>
    </citation>
    <scope>NUCLEOTIDE SEQUENCE [LARGE SCALE GENOMIC DNA]</scope>
    <source>
        <strain evidence="2">UAMH 139</strain>
    </source>
</reference>
<name>A0A0H1BN56_9EURO</name>
<organism evidence="1 2">
    <name type="scientific">Blastomyces silverae</name>
    <dbReference type="NCBI Taxonomy" id="2060906"/>
    <lineage>
        <taxon>Eukaryota</taxon>
        <taxon>Fungi</taxon>
        <taxon>Dikarya</taxon>
        <taxon>Ascomycota</taxon>
        <taxon>Pezizomycotina</taxon>
        <taxon>Eurotiomycetes</taxon>
        <taxon>Eurotiomycetidae</taxon>
        <taxon>Onygenales</taxon>
        <taxon>Ajellomycetaceae</taxon>
        <taxon>Blastomyces</taxon>
    </lineage>
</organism>